<accession>A0A4S2LNQ2</accession>
<dbReference type="OrthoDB" id="10377162at2759"/>
<gene>
    <name evidence="1" type="ORF">CRM22_006235</name>
</gene>
<comment type="caution">
    <text evidence="1">The sequence shown here is derived from an EMBL/GenBank/DDBJ whole genome shotgun (WGS) entry which is preliminary data.</text>
</comment>
<evidence type="ECO:0000313" key="2">
    <source>
        <dbReference type="Proteomes" id="UP000308267"/>
    </source>
</evidence>
<dbReference type="EMBL" id="SJOL01006634">
    <property type="protein sequence ID" value="TGZ64716.1"/>
    <property type="molecule type" value="Genomic_DNA"/>
</dbReference>
<proteinExistence type="predicted"/>
<keyword evidence="2" id="KW-1185">Reference proteome</keyword>
<name>A0A4S2LNQ2_OPIFE</name>
<reference evidence="1 2" key="1">
    <citation type="journal article" date="2019" name="BMC Genomics">
        <title>New insights from Opisthorchis felineus genome: update on genomics of the epidemiologically important liver flukes.</title>
        <authorList>
            <person name="Ershov N.I."/>
            <person name="Mordvinov V.A."/>
            <person name="Prokhortchouk E.B."/>
            <person name="Pakharukova M.Y."/>
            <person name="Gunbin K.V."/>
            <person name="Ustyantsev K."/>
            <person name="Genaev M.A."/>
            <person name="Blinov A.G."/>
            <person name="Mazur A."/>
            <person name="Boulygina E."/>
            <person name="Tsygankova S."/>
            <person name="Khrameeva E."/>
            <person name="Chekanov N."/>
            <person name="Fan G."/>
            <person name="Xiao A."/>
            <person name="Zhang H."/>
            <person name="Xu X."/>
            <person name="Yang H."/>
            <person name="Solovyev V."/>
            <person name="Lee S.M."/>
            <person name="Liu X."/>
            <person name="Afonnikov D.A."/>
            <person name="Skryabin K.G."/>
        </authorList>
    </citation>
    <scope>NUCLEOTIDE SEQUENCE [LARGE SCALE GENOMIC DNA]</scope>
    <source>
        <strain evidence="1">AK-0245</strain>
        <tissue evidence="1">Whole organism</tissue>
    </source>
</reference>
<protein>
    <submittedName>
        <fullName evidence="1">Uncharacterized protein</fullName>
    </submittedName>
</protein>
<evidence type="ECO:0000313" key="1">
    <source>
        <dbReference type="EMBL" id="TGZ64716.1"/>
    </source>
</evidence>
<sequence>MKKLELTRIKIKKLELEADAAERIKEYRYSGKQEMENLDEIVRSTTSGVLETSQCFASNEQFDDIKRYVNSIPDPKESPIPVDQDTVVDPPNIHLCNANTIGFLKPLI</sequence>
<dbReference type="AlphaFoldDB" id="A0A4S2LNQ2"/>
<organism evidence="1 2">
    <name type="scientific">Opisthorchis felineus</name>
    <dbReference type="NCBI Taxonomy" id="147828"/>
    <lineage>
        <taxon>Eukaryota</taxon>
        <taxon>Metazoa</taxon>
        <taxon>Spiralia</taxon>
        <taxon>Lophotrochozoa</taxon>
        <taxon>Platyhelminthes</taxon>
        <taxon>Trematoda</taxon>
        <taxon>Digenea</taxon>
        <taxon>Opisthorchiida</taxon>
        <taxon>Opisthorchiata</taxon>
        <taxon>Opisthorchiidae</taxon>
        <taxon>Opisthorchis</taxon>
    </lineage>
</organism>
<dbReference type="Proteomes" id="UP000308267">
    <property type="component" value="Unassembled WGS sequence"/>
</dbReference>